<feature type="transmembrane region" description="Helical" evidence="1">
    <location>
        <begin position="21"/>
        <end position="45"/>
    </location>
</feature>
<accession>A0ABV1HUA8</accession>
<organism evidence="2 3">
    <name type="scientific">Ruminococcoides intestinihominis</name>
    <dbReference type="NCBI Taxonomy" id="3133161"/>
    <lineage>
        <taxon>Bacteria</taxon>
        <taxon>Bacillati</taxon>
        <taxon>Bacillota</taxon>
        <taxon>Clostridia</taxon>
        <taxon>Eubacteriales</taxon>
        <taxon>Oscillospiraceae</taxon>
        <taxon>Ruminococcoides</taxon>
    </lineage>
</organism>
<name>A0ABV1HUA8_9FIRM</name>
<gene>
    <name evidence="2" type="ORF">ABFO16_04790</name>
</gene>
<comment type="caution">
    <text evidence="2">The sequence shown here is derived from an EMBL/GenBank/DDBJ whole genome shotgun (WGS) entry which is preliminary data.</text>
</comment>
<keyword evidence="1" id="KW-0812">Transmembrane</keyword>
<proteinExistence type="predicted"/>
<keyword evidence="1" id="KW-1133">Transmembrane helix</keyword>
<keyword evidence="1" id="KW-0472">Membrane</keyword>
<evidence type="ECO:0000256" key="1">
    <source>
        <dbReference type="SAM" id="Phobius"/>
    </source>
</evidence>
<dbReference type="Proteomes" id="UP001478133">
    <property type="component" value="Unassembled WGS sequence"/>
</dbReference>
<evidence type="ECO:0000313" key="3">
    <source>
        <dbReference type="Proteomes" id="UP001478133"/>
    </source>
</evidence>
<reference evidence="2 3" key="1">
    <citation type="submission" date="2024-03" db="EMBL/GenBank/DDBJ databases">
        <title>Human intestinal bacterial collection.</title>
        <authorList>
            <person name="Pauvert C."/>
            <person name="Hitch T.C.A."/>
            <person name="Clavel T."/>
        </authorList>
    </citation>
    <scope>NUCLEOTIDE SEQUENCE [LARGE SCALE GENOMIC DNA]</scope>
    <source>
        <strain evidence="2 3">CLA-AP-H18</strain>
    </source>
</reference>
<evidence type="ECO:0000313" key="2">
    <source>
        <dbReference type="EMBL" id="MEQ2565553.1"/>
    </source>
</evidence>
<dbReference type="RefSeq" id="WP_211147165.1">
    <property type="nucleotide sequence ID" value="NZ_JBBMEY010000016.1"/>
</dbReference>
<keyword evidence="3" id="KW-1185">Reference proteome</keyword>
<protein>
    <submittedName>
        <fullName evidence="2">Uncharacterized protein</fullName>
    </submittedName>
</protein>
<sequence length="578" mass="64419">MKKEKYVSKHCGNVSHSFKGISYSYISLFLVVMVLVGTTVSWFTIKDNANINSNIMNFNSGTGLRVNDGEDITNHIKVDNFKIDEASSVDGRNLFFPNNNVDGDSNLTYSLQYRDATVGDKNQRFLYKDFTVSADSKETNVYVKSYTIKVGNETFNGSTQILFEDKNNPLKPTGIVTHDACPIRIAFITDSQDKPTVFDPTALVDRYAKTYPAISSTALDTGLVINTENSTSISFSDYYYAVGKPIFTLEGTTPKKVTMVAWLEGTGDNCDKYAGKDLSIDIELESNFKDMEWITFVDDTVGDNDPSVTHWINKDKDCIVTMTYKDITTTGSPYRTVIMQENDKDAKGNPTWVAPIPEKVVTDITFNRYSLNDEMIYNAWYTRKDVETMWAKKLNTDRKKAPLQESREINGTRKTVYTALGGNGYSTTEDISERLSPCLGYWDYENISSGGSSSGGGSGSGGSGSGGGIVEDPNAKIKIGIDFNITANNKNWIKSNINDNGYTMYAKFIDGTLVPMELDNDVCKINNYEMKVNSILTNFVLKSKSDTKTIRIDQNVIFNRSMNIAMEISNDDVAHRTN</sequence>
<dbReference type="EMBL" id="JBBMFI010000013">
    <property type="protein sequence ID" value="MEQ2565553.1"/>
    <property type="molecule type" value="Genomic_DNA"/>
</dbReference>